<evidence type="ECO:0000313" key="4">
    <source>
        <dbReference type="EMBL" id="AKN39698.1"/>
    </source>
</evidence>
<dbReference type="RefSeq" id="WP_017055770.1">
    <property type="nucleotide sequence ID" value="NZ_JBGONX010000031.1"/>
</dbReference>
<dbReference type="Proteomes" id="UP001569177">
    <property type="component" value="Unassembled WGS sequence"/>
</dbReference>
<evidence type="ECO:0000313" key="5">
    <source>
        <dbReference type="EMBL" id="AKN40089.1"/>
    </source>
</evidence>
<dbReference type="EMBL" id="KP795447">
    <property type="protein sequence ID" value="AKN35682.1"/>
    <property type="molecule type" value="Genomic_DNA"/>
</dbReference>
<dbReference type="EMBL" id="KP795618">
    <property type="protein sequence ID" value="AKN38847.1"/>
    <property type="molecule type" value="Genomic_DNA"/>
</dbReference>
<protein>
    <submittedName>
        <fullName evidence="6">Phosphoribosyltransferase</fullName>
    </submittedName>
</protein>
<dbReference type="GO" id="GO:0016757">
    <property type="term" value="F:glycosyltransferase activity"/>
    <property type="evidence" value="ECO:0007669"/>
    <property type="project" value="UniProtKB-KW"/>
</dbReference>
<dbReference type="EMBL" id="KP795533">
    <property type="protein sequence ID" value="AKN37354.1"/>
    <property type="molecule type" value="Genomic_DNA"/>
</dbReference>
<keyword evidence="6" id="KW-0808">Transferase</keyword>
<proteinExistence type="predicted"/>
<dbReference type="EMBL" id="KP795657">
    <property type="protein sequence ID" value="AKN39698.1"/>
    <property type="molecule type" value="Genomic_DNA"/>
</dbReference>
<reference evidence="2" key="1">
    <citation type="journal article" date="2015" name="MBio">
        <title>Eco-Evolutionary Dynamics of Episomes among Ecologically Cohesive Bacterial Populations.</title>
        <authorList>
            <person name="Xue H."/>
            <person name="Cordero O.X."/>
            <person name="Camas F.M."/>
            <person name="Trimble W."/>
            <person name="Meyer F."/>
            <person name="Guglielmini J."/>
            <person name="Rocha E.P."/>
            <person name="Polz M.F."/>
        </authorList>
    </citation>
    <scope>NUCLEOTIDE SEQUENCE</scope>
    <source>
        <strain evidence="2">1S_120</strain>
        <strain evidence="1">1S_77</strain>
        <strain evidence="5">5S_149</strain>
        <strain evidence="4">5S_239</strain>
        <strain evidence="3">5S_240</strain>
    </source>
</reference>
<evidence type="ECO:0000313" key="3">
    <source>
        <dbReference type="EMBL" id="AKN38847.1"/>
    </source>
</evidence>
<evidence type="ECO:0000313" key="6">
    <source>
        <dbReference type="EMBL" id="MEZ8092071.1"/>
    </source>
</evidence>
<keyword evidence="7" id="KW-1185">Reference proteome</keyword>
<dbReference type="AlphaFoldDB" id="A0A0H3ZU14"/>
<accession>A0A0H3ZU14</accession>
<gene>
    <name evidence="6" type="ORF">ACED24_18590</name>
</gene>
<reference evidence="6 7" key="2">
    <citation type="submission" date="2024-06" db="EMBL/GenBank/DDBJ databases">
        <authorList>
            <person name="Steensen K."/>
            <person name="Seneca J."/>
            <person name="Bartlau N."/>
            <person name="Yu A.X."/>
            <person name="Polz M.F."/>
        </authorList>
    </citation>
    <scope>NUCLEOTIDE SEQUENCE [LARGE SCALE GENOMIC DNA]</scope>
    <source>
        <strain evidence="6 7">5S240</strain>
    </source>
</reference>
<evidence type="ECO:0000313" key="1">
    <source>
        <dbReference type="EMBL" id="AKN35682.1"/>
    </source>
</evidence>
<sequence length="238" mass="26686">MGIDVKKNRRQKTKQVSLNEAHDKLVVTDPDKNPVEHDIGLDELITAVFQRKKAKDRTGDGNPLIYALKNMHGFSISEADKNVLYAYMKSIIKHHYSGEEFDTIVPLPSSKPIALWLAEACHEVLDVPIERNAFIKATNANILNQLQGVQGDQEIVELRKQLEHAKPNGTFAMKELSQHQREFVEPVKANPYYKAKERILLVDDLVSSGASLKSAYNSIKDKSPQTSIECLTLLGPVT</sequence>
<dbReference type="Gene3D" id="3.40.50.2020">
    <property type="match status" value="1"/>
</dbReference>
<keyword evidence="6" id="KW-0328">Glycosyltransferase</keyword>
<dbReference type="InterPro" id="IPR029057">
    <property type="entry name" value="PRTase-like"/>
</dbReference>
<evidence type="ECO:0000313" key="2">
    <source>
        <dbReference type="EMBL" id="AKN37354.1"/>
    </source>
</evidence>
<name>A0A0H3ZU14_9VIBR</name>
<dbReference type="InterPro" id="IPR000836">
    <property type="entry name" value="PRTase_dom"/>
</dbReference>
<evidence type="ECO:0000313" key="7">
    <source>
        <dbReference type="Proteomes" id="UP001569177"/>
    </source>
</evidence>
<organism evidence="2">
    <name type="scientific">Vibrio kanaloae</name>
    <dbReference type="NCBI Taxonomy" id="170673"/>
    <lineage>
        <taxon>Bacteria</taxon>
        <taxon>Pseudomonadati</taxon>
        <taxon>Pseudomonadota</taxon>
        <taxon>Gammaproteobacteria</taxon>
        <taxon>Vibrionales</taxon>
        <taxon>Vibrionaceae</taxon>
        <taxon>Vibrio</taxon>
    </lineage>
</organism>
<dbReference type="EMBL" id="KP795680">
    <property type="protein sequence ID" value="AKN40089.1"/>
    <property type="molecule type" value="Genomic_DNA"/>
</dbReference>
<dbReference type="EMBL" id="KP795692">
    <property type="protein sequence ID" value="AKN40369.1"/>
    <property type="molecule type" value="Genomic_DNA"/>
</dbReference>
<dbReference type="SUPFAM" id="SSF53271">
    <property type="entry name" value="PRTase-like"/>
    <property type="match status" value="1"/>
</dbReference>
<dbReference type="EMBL" id="JBGOOJ010000024">
    <property type="protein sequence ID" value="MEZ8092071.1"/>
    <property type="molecule type" value="Genomic_DNA"/>
</dbReference>
<dbReference type="CDD" id="cd06223">
    <property type="entry name" value="PRTases_typeI"/>
    <property type="match status" value="1"/>
</dbReference>